<dbReference type="InterPro" id="IPR025828">
    <property type="entry name" value="Put_sensor_dom"/>
</dbReference>
<evidence type="ECO:0000313" key="3">
    <source>
        <dbReference type="EMBL" id="ABE54181.1"/>
    </source>
</evidence>
<keyword evidence="1" id="KW-0472">Membrane</keyword>
<keyword evidence="1" id="KW-0812">Transmembrane</keyword>
<dbReference type="HOGENOM" id="CLU_079368_0_0_6"/>
<gene>
    <name evidence="3" type="ordered locus">Sden_0893</name>
</gene>
<dbReference type="OrthoDB" id="6271694at2"/>
<evidence type="ECO:0000259" key="2">
    <source>
        <dbReference type="Pfam" id="PF13796"/>
    </source>
</evidence>
<dbReference type="EMBL" id="CP000302">
    <property type="protein sequence ID" value="ABE54181.1"/>
    <property type="molecule type" value="Genomic_DNA"/>
</dbReference>
<feature type="transmembrane region" description="Helical" evidence="1">
    <location>
        <begin position="132"/>
        <end position="151"/>
    </location>
</feature>
<dbReference type="KEGG" id="sdn:Sden_0893"/>
<organism evidence="3 4">
    <name type="scientific">Shewanella denitrificans (strain OS217 / ATCC BAA-1090 / DSM 15013)</name>
    <dbReference type="NCBI Taxonomy" id="318161"/>
    <lineage>
        <taxon>Bacteria</taxon>
        <taxon>Pseudomonadati</taxon>
        <taxon>Pseudomonadota</taxon>
        <taxon>Gammaproteobacteria</taxon>
        <taxon>Alteromonadales</taxon>
        <taxon>Shewanellaceae</taxon>
        <taxon>Shewanella</taxon>
    </lineage>
</organism>
<protein>
    <submittedName>
        <fullName evidence="3">Sensor protein</fullName>
    </submittedName>
</protein>
<keyword evidence="1" id="KW-1133">Transmembrane helix</keyword>
<accession>Q12QU5</accession>
<sequence>MLNKAIEQDIQNYLHQLVAELAGQDAALIQDAKYDAESHFRAAVEEADTQTNPMPEIIEHYGSPVEVAQYYREMELTVNWALHGHKKPKSLNKSHPVFSILIDMSAYKALVYFLLSLPLAIAYMAWTVMLGFSSAAASIVLIGIPVFILFINSMHFFSLFEGRLIETFLGERMPRRPIYPQKQPTLLSLDAIKALFQNRRNWTSSLYLMLQLPLAIVYLVVIVVPALLAAVLFLSPIVDPIMHAINPSLDIDINWYWYPITAPLSALCLLLSLHCAKFIGKQQARYAKSMLVST</sequence>
<dbReference type="RefSeq" id="WP_011495345.1">
    <property type="nucleotide sequence ID" value="NC_007954.1"/>
</dbReference>
<name>Q12QU5_SHEDO</name>
<evidence type="ECO:0000313" key="4">
    <source>
        <dbReference type="Proteomes" id="UP000001982"/>
    </source>
</evidence>
<dbReference type="Proteomes" id="UP000001982">
    <property type="component" value="Chromosome"/>
</dbReference>
<feature type="transmembrane region" description="Helical" evidence="1">
    <location>
        <begin position="206"/>
        <end position="235"/>
    </location>
</feature>
<proteinExistence type="predicted"/>
<dbReference type="AlphaFoldDB" id="Q12QU5"/>
<dbReference type="Pfam" id="PF13796">
    <property type="entry name" value="Sensor"/>
    <property type="match status" value="1"/>
</dbReference>
<keyword evidence="4" id="KW-1185">Reference proteome</keyword>
<evidence type="ECO:0000256" key="1">
    <source>
        <dbReference type="SAM" id="Phobius"/>
    </source>
</evidence>
<feature type="transmembrane region" description="Helical" evidence="1">
    <location>
        <begin position="255"/>
        <end position="280"/>
    </location>
</feature>
<dbReference type="eggNOG" id="COG4709">
    <property type="taxonomic scope" value="Bacteria"/>
</dbReference>
<feature type="domain" description="Putative sensor" evidence="2">
    <location>
        <begin position="112"/>
        <end position="291"/>
    </location>
</feature>
<dbReference type="STRING" id="318161.Sden_0893"/>
<dbReference type="Pfam" id="PF22564">
    <property type="entry name" value="HAAS"/>
    <property type="match status" value="1"/>
</dbReference>
<feature type="transmembrane region" description="Helical" evidence="1">
    <location>
        <begin position="109"/>
        <end position="126"/>
    </location>
</feature>
<reference evidence="3 4" key="1">
    <citation type="submission" date="2006-03" db="EMBL/GenBank/DDBJ databases">
        <title>Complete sequence of Shewanella denitrificans OS217.</title>
        <authorList>
            <consortium name="US DOE Joint Genome Institute"/>
            <person name="Copeland A."/>
            <person name="Lucas S."/>
            <person name="Lapidus A."/>
            <person name="Barry K."/>
            <person name="Detter J.C."/>
            <person name="Glavina del Rio T."/>
            <person name="Hammon N."/>
            <person name="Israni S."/>
            <person name="Dalin E."/>
            <person name="Tice H."/>
            <person name="Pitluck S."/>
            <person name="Brettin T."/>
            <person name="Bruce D."/>
            <person name="Han C."/>
            <person name="Tapia R."/>
            <person name="Gilna P."/>
            <person name="Kiss H."/>
            <person name="Schmutz J."/>
            <person name="Larimer F."/>
            <person name="Land M."/>
            <person name="Hauser L."/>
            <person name="Kyrpides N."/>
            <person name="Lykidis A."/>
            <person name="Richardson P."/>
        </authorList>
    </citation>
    <scope>NUCLEOTIDE SEQUENCE [LARGE SCALE GENOMIC DNA]</scope>
    <source>
        <strain evidence="4">OS217 / ATCC BAA-1090 / DSM 15013</strain>
    </source>
</reference>